<dbReference type="GO" id="GO:0051301">
    <property type="term" value="P:cell division"/>
    <property type="evidence" value="ECO:0007669"/>
    <property type="project" value="UniProtKB-KW"/>
</dbReference>
<reference evidence="10 11" key="1">
    <citation type="journal article" date="2013" name="BMC Genomics">
        <title>Reconstruction of the lipid metabolism for the microalga Monoraphidium neglectum from its genome sequence reveals characteristics suitable for biofuel production.</title>
        <authorList>
            <person name="Bogen C."/>
            <person name="Al-Dilaimi A."/>
            <person name="Albersmeier A."/>
            <person name="Wichmann J."/>
            <person name="Grundmann M."/>
            <person name="Rupp O."/>
            <person name="Lauersen K.J."/>
            <person name="Blifernez-Klassen O."/>
            <person name="Kalinowski J."/>
            <person name="Goesmann A."/>
            <person name="Mussgnug J.H."/>
            <person name="Kruse O."/>
        </authorList>
    </citation>
    <scope>NUCLEOTIDE SEQUENCE [LARGE SCALE GENOMIC DNA]</scope>
    <source>
        <strain evidence="10 11">SAG 48.87</strain>
    </source>
</reference>
<keyword evidence="3" id="KW-0498">Mitosis</keyword>
<dbReference type="GO" id="GO:0016460">
    <property type="term" value="C:myosin II complex"/>
    <property type="evidence" value="ECO:0007669"/>
    <property type="project" value="TreeGrafter"/>
</dbReference>
<accession>A0A0D2N840</accession>
<evidence type="ECO:0000256" key="7">
    <source>
        <dbReference type="ARBA" id="ARBA00039772"/>
    </source>
</evidence>
<dbReference type="GeneID" id="25738877"/>
<dbReference type="GO" id="GO:0005509">
    <property type="term" value="F:calcium ion binding"/>
    <property type="evidence" value="ECO:0007669"/>
    <property type="project" value="InterPro"/>
</dbReference>
<keyword evidence="2" id="KW-0677">Repeat</keyword>
<dbReference type="PANTHER" id="PTHR23048">
    <property type="entry name" value="MYOSIN LIGHT CHAIN 1, 3"/>
    <property type="match status" value="1"/>
</dbReference>
<feature type="domain" description="EF-hand" evidence="9">
    <location>
        <begin position="17"/>
        <end position="52"/>
    </location>
</feature>
<evidence type="ECO:0000259" key="9">
    <source>
        <dbReference type="PROSITE" id="PS50222"/>
    </source>
</evidence>
<evidence type="ECO:0000256" key="3">
    <source>
        <dbReference type="ARBA" id="ARBA00022776"/>
    </source>
</evidence>
<dbReference type="OrthoDB" id="343296at2759"/>
<keyword evidence="4" id="KW-0106">Calcium</keyword>
<protein>
    <recommendedName>
        <fullName evidence="7">Caltractin</fullName>
    </recommendedName>
    <alternativeName>
        <fullName evidence="8">Centrin</fullName>
    </alternativeName>
</protein>
<dbReference type="CDD" id="cd00051">
    <property type="entry name" value="EFh"/>
    <property type="match status" value="1"/>
</dbReference>
<dbReference type="Gene3D" id="1.10.238.10">
    <property type="entry name" value="EF-hand"/>
    <property type="match status" value="1"/>
</dbReference>
<evidence type="ECO:0000313" key="10">
    <source>
        <dbReference type="EMBL" id="KIZ01961.1"/>
    </source>
</evidence>
<feature type="domain" description="EF-hand" evidence="9">
    <location>
        <begin position="126"/>
        <end position="161"/>
    </location>
</feature>
<dbReference type="InterPro" id="IPR050230">
    <property type="entry name" value="CALM/Myosin/TropC-like"/>
</dbReference>
<comment type="function">
    <text evidence="6">This calcium-binding protein is found in the basal body complexes (the functional homolog of the centrosome in animal cell). In mitotic cells it is specifically associated with the poles of the mitotic spindles at the sites of the duplicated basal body complexes.</text>
</comment>
<dbReference type="STRING" id="145388.A0A0D2N840"/>
<dbReference type="PROSITE" id="PS50222">
    <property type="entry name" value="EF_HAND_2"/>
    <property type="match status" value="3"/>
</dbReference>
<dbReference type="PROSITE" id="PS00018">
    <property type="entry name" value="EF_HAND_1"/>
    <property type="match status" value="3"/>
</dbReference>
<dbReference type="InterPro" id="IPR002048">
    <property type="entry name" value="EF_hand_dom"/>
</dbReference>
<dbReference type="Pfam" id="PF13499">
    <property type="entry name" value="EF-hand_7"/>
    <property type="match status" value="1"/>
</dbReference>
<keyword evidence="5" id="KW-0131">Cell cycle</keyword>
<feature type="domain" description="EF-hand" evidence="9">
    <location>
        <begin position="53"/>
        <end position="88"/>
    </location>
</feature>
<sequence length="167" mass="18281">MYLLHMQGSTAPQLSREEIGELRELFDMLDTDKGGTLSASEVRALMRMLGMRVSAAEARVLVAGVDADGSGALDFDEFLQVVAAPQQKPAYMQGELVHAFRRFADRSVPAGCIAPETLERALASGVEPVEISRMVHSLDTNADGLINFREMVALLFSGQQQQQQQQQ</sequence>
<dbReference type="RefSeq" id="XP_013900980.1">
    <property type="nucleotide sequence ID" value="XM_014045526.1"/>
</dbReference>
<dbReference type="Proteomes" id="UP000054498">
    <property type="component" value="Unassembled WGS sequence"/>
</dbReference>
<evidence type="ECO:0000256" key="5">
    <source>
        <dbReference type="ARBA" id="ARBA00023306"/>
    </source>
</evidence>
<dbReference type="InterPro" id="IPR011992">
    <property type="entry name" value="EF-hand-dom_pair"/>
</dbReference>
<evidence type="ECO:0000256" key="4">
    <source>
        <dbReference type="ARBA" id="ARBA00022837"/>
    </source>
</evidence>
<evidence type="ECO:0000256" key="2">
    <source>
        <dbReference type="ARBA" id="ARBA00022737"/>
    </source>
</evidence>
<dbReference type="SUPFAM" id="SSF47473">
    <property type="entry name" value="EF-hand"/>
    <property type="match status" value="1"/>
</dbReference>
<gene>
    <name evidence="10" type="ORF">MNEG_6001</name>
</gene>
<keyword evidence="1" id="KW-0132">Cell division</keyword>
<organism evidence="10 11">
    <name type="scientific">Monoraphidium neglectum</name>
    <dbReference type="NCBI Taxonomy" id="145388"/>
    <lineage>
        <taxon>Eukaryota</taxon>
        <taxon>Viridiplantae</taxon>
        <taxon>Chlorophyta</taxon>
        <taxon>core chlorophytes</taxon>
        <taxon>Chlorophyceae</taxon>
        <taxon>CS clade</taxon>
        <taxon>Sphaeropleales</taxon>
        <taxon>Selenastraceae</taxon>
        <taxon>Monoraphidium</taxon>
    </lineage>
</organism>
<proteinExistence type="predicted"/>
<evidence type="ECO:0000256" key="6">
    <source>
        <dbReference type="ARBA" id="ARBA00037153"/>
    </source>
</evidence>
<keyword evidence="11" id="KW-1185">Reference proteome</keyword>
<dbReference type="EMBL" id="KK101157">
    <property type="protein sequence ID" value="KIZ01961.1"/>
    <property type="molecule type" value="Genomic_DNA"/>
</dbReference>
<name>A0A0D2N840_9CHLO</name>
<dbReference type="FunFam" id="1.10.238.10:FF:000178">
    <property type="entry name" value="Calmodulin-2 A"/>
    <property type="match status" value="1"/>
</dbReference>
<evidence type="ECO:0000256" key="8">
    <source>
        <dbReference type="ARBA" id="ARBA00041736"/>
    </source>
</evidence>
<dbReference type="AlphaFoldDB" id="A0A0D2N840"/>
<evidence type="ECO:0000256" key="1">
    <source>
        <dbReference type="ARBA" id="ARBA00022618"/>
    </source>
</evidence>
<dbReference type="KEGG" id="mng:MNEG_6001"/>
<evidence type="ECO:0000313" key="11">
    <source>
        <dbReference type="Proteomes" id="UP000054498"/>
    </source>
</evidence>
<dbReference type="InterPro" id="IPR018247">
    <property type="entry name" value="EF_Hand_1_Ca_BS"/>
</dbReference>
<dbReference type="SMART" id="SM00054">
    <property type="entry name" value="EFh"/>
    <property type="match status" value="3"/>
</dbReference>
<dbReference type="PANTHER" id="PTHR23048:SF59">
    <property type="entry name" value="EF-HAND SUPERFAMILY PROTEIN"/>
    <property type="match status" value="1"/>
</dbReference>